<proteinExistence type="predicted"/>
<name>A0A177C4V2_9PLEO</name>
<evidence type="ECO:0000313" key="2">
    <source>
        <dbReference type="EMBL" id="OAG01700.1"/>
    </source>
</evidence>
<dbReference type="EMBL" id="KV441557">
    <property type="protein sequence ID" value="OAG01700.1"/>
    <property type="molecule type" value="Genomic_DNA"/>
</dbReference>
<dbReference type="RefSeq" id="XP_018032065.1">
    <property type="nucleotide sequence ID" value="XM_018179277.1"/>
</dbReference>
<organism evidence="2 3">
    <name type="scientific">Paraphaeosphaeria sporulosa</name>
    <dbReference type="NCBI Taxonomy" id="1460663"/>
    <lineage>
        <taxon>Eukaryota</taxon>
        <taxon>Fungi</taxon>
        <taxon>Dikarya</taxon>
        <taxon>Ascomycota</taxon>
        <taxon>Pezizomycotina</taxon>
        <taxon>Dothideomycetes</taxon>
        <taxon>Pleosporomycetidae</taxon>
        <taxon>Pleosporales</taxon>
        <taxon>Massarineae</taxon>
        <taxon>Didymosphaeriaceae</taxon>
        <taxon>Paraphaeosphaeria</taxon>
    </lineage>
</organism>
<dbReference type="InParanoid" id="A0A177C4V2"/>
<sequence length="379" mass="41438">MPIFVSFVMGPKDAYFFNSPTHWAWRNLPPDVEALFTKQPPIKDVVEFALGENGTYFVSYRDHDGEVYCRHYNLPNPLTEYLYCGHPRIMRDLATLSISIGPWESYYAHDKTSASWSNLPSSLEKALLHRLVSQDSWKTIWKEEGREAPSFVSLGADGSYFMRTVKGGGSWDLKGREKEEGLRGTNDFLEKTPDFTGVAGLYLFPQHSASYILLLTSGKAFSNLPEHTWEDYNKMAPALPPLIQTLSPIPCVPQARPTSQTRMPPPQTHQQIQQQPQLQPPQAAGWVPNPSAGHPAGTYFRGHLVQRAGAGPVPPPVTWPYITGHAPLGAFGATQFSNPYDAQVGTFSNSDGSVGGYNASTSGGDAGGSSGGSTAMSNS</sequence>
<dbReference type="STRING" id="1460663.A0A177C4V2"/>
<keyword evidence="3" id="KW-1185">Reference proteome</keyword>
<feature type="region of interest" description="Disordered" evidence="1">
    <location>
        <begin position="256"/>
        <end position="298"/>
    </location>
</feature>
<dbReference type="Proteomes" id="UP000077069">
    <property type="component" value="Unassembled WGS sequence"/>
</dbReference>
<gene>
    <name evidence="2" type="ORF">CC84DRAFT_1167868</name>
</gene>
<accession>A0A177C4V2</accession>
<evidence type="ECO:0000256" key="1">
    <source>
        <dbReference type="SAM" id="MobiDB-lite"/>
    </source>
</evidence>
<protein>
    <submittedName>
        <fullName evidence="2">Uncharacterized protein</fullName>
    </submittedName>
</protein>
<evidence type="ECO:0000313" key="3">
    <source>
        <dbReference type="Proteomes" id="UP000077069"/>
    </source>
</evidence>
<reference evidence="2 3" key="1">
    <citation type="submission" date="2016-05" db="EMBL/GenBank/DDBJ databases">
        <title>Comparative analysis of secretome profiles of manganese(II)-oxidizing ascomycete fungi.</title>
        <authorList>
            <consortium name="DOE Joint Genome Institute"/>
            <person name="Zeiner C.A."/>
            <person name="Purvine S.O."/>
            <person name="Zink E.M."/>
            <person name="Wu S."/>
            <person name="Pasa-Tolic L."/>
            <person name="Chaput D.L."/>
            <person name="Haridas S."/>
            <person name="Grigoriev I.V."/>
            <person name="Santelli C.M."/>
            <person name="Hansel C.M."/>
        </authorList>
    </citation>
    <scope>NUCLEOTIDE SEQUENCE [LARGE SCALE GENOMIC DNA]</scope>
    <source>
        <strain evidence="2 3">AP3s5-JAC2a</strain>
    </source>
</reference>
<dbReference type="AlphaFoldDB" id="A0A177C4V2"/>
<feature type="compositionally biased region" description="Low complexity" evidence="1">
    <location>
        <begin position="268"/>
        <end position="282"/>
    </location>
</feature>
<dbReference type="OrthoDB" id="4354287at2759"/>
<dbReference type="GeneID" id="28762763"/>
<feature type="region of interest" description="Disordered" evidence="1">
    <location>
        <begin position="348"/>
        <end position="379"/>
    </location>
</feature>